<comment type="caution">
    <text evidence="2">The sequence shown here is derived from an EMBL/GenBank/DDBJ whole genome shotgun (WGS) entry which is preliminary data.</text>
</comment>
<dbReference type="PROSITE" id="PS51257">
    <property type="entry name" value="PROKAR_LIPOPROTEIN"/>
    <property type="match status" value="1"/>
</dbReference>
<reference evidence="2 3" key="1">
    <citation type="submission" date="2019-05" db="EMBL/GenBank/DDBJ databases">
        <title>Streptomyces sp. NEAU-C151, a novel actinomycete isolated from soil.</title>
        <authorList>
            <person name="Han L."/>
            <person name="Jiang H."/>
        </authorList>
    </citation>
    <scope>NUCLEOTIDE SEQUENCE [LARGE SCALE GENOMIC DNA]</scope>
    <source>
        <strain evidence="2 3">NEAU-C151</strain>
    </source>
</reference>
<feature type="transmembrane region" description="Helical" evidence="1">
    <location>
        <begin position="124"/>
        <end position="145"/>
    </location>
</feature>
<evidence type="ECO:0000313" key="2">
    <source>
        <dbReference type="EMBL" id="TLS46903.1"/>
    </source>
</evidence>
<dbReference type="EMBL" id="VBZC01000006">
    <property type="protein sequence ID" value="TLS46903.1"/>
    <property type="molecule type" value="Genomic_DNA"/>
</dbReference>
<evidence type="ECO:0008006" key="4">
    <source>
        <dbReference type="Google" id="ProtNLM"/>
    </source>
</evidence>
<organism evidence="2 3">
    <name type="scientific">Streptomyces montanus</name>
    <dbReference type="NCBI Taxonomy" id="2580423"/>
    <lineage>
        <taxon>Bacteria</taxon>
        <taxon>Bacillati</taxon>
        <taxon>Actinomycetota</taxon>
        <taxon>Actinomycetes</taxon>
        <taxon>Kitasatosporales</taxon>
        <taxon>Streptomycetaceae</taxon>
        <taxon>Streptomyces</taxon>
    </lineage>
</organism>
<dbReference type="Proteomes" id="UP000305906">
    <property type="component" value="Unassembled WGS sequence"/>
</dbReference>
<keyword evidence="3" id="KW-1185">Reference proteome</keyword>
<gene>
    <name evidence="2" type="ORF">FE633_07390</name>
</gene>
<keyword evidence="1" id="KW-1133">Transmembrane helix</keyword>
<evidence type="ECO:0000256" key="1">
    <source>
        <dbReference type="SAM" id="Phobius"/>
    </source>
</evidence>
<protein>
    <recommendedName>
        <fullName evidence="4">DUF3592 domain-containing protein</fullName>
    </recommendedName>
</protein>
<feature type="transmembrane region" description="Helical" evidence="1">
    <location>
        <begin position="13"/>
        <end position="34"/>
    </location>
</feature>
<keyword evidence="1" id="KW-0812">Transmembrane</keyword>
<name>A0A5R9G1N0_9ACTN</name>
<evidence type="ECO:0000313" key="3">
    <source>
        <dbReference type="Proteomes" id="UP000305906"/>
    </source>
</evidence>
<accession>A0A5R9G1N0</accession>
<dbReference type="AlphaFoldDB" id="A0A5R9G1N0"/>
<keyword evidence="1" id="KW-0472">Membrane</keyword>
<dbReference type="RefSeq" id="WP_138044271.1">
    <property type="nucleotide sequence ID" value="NZ_VBZC01000006.1"/>
</dbReference>
<proteinExistence type="predicted"/>
<sequence length="157" mass="17046">MTSQKPLNIRQKIIVWTGVLFALGLACIGGLGLITDGLGGRRALSDGTVGTFTPIHRECEDSCTWVGTFTSTDGSVTAEDVKLNDAVTVRRGDPMPISIDDVRLEEEATRPAAYTADYNWHVPVIKGVVLGLVLPLLAVFCFMLVKRQRSRAVSKSR</sequence>